<organism evidence="8 9">
    <name type="scientific">Schizothecium vesticola</name>
    <dbReference type="NCBI Taxonomy" id="314040"/>
    <lineage>
        <taxon>Eukaryota</taxon>
        <taxon>Fungi</taxon>
        <taxon>Dikarya</taxon>
        <taxon>Ascomycota</taxon>
        <taxon>Pezizomycotina</taxon>
        <taxon>Sordariomycetes</taxon>
        <taxon>Sordariomycetidae</taxon>
        <taxon>Sordariales</taxon>
        <taxon>Schizotheciaceae</taxon>
        <taxon>Schizothecium</taxon>
    </lineage>
</organism>
<reference evidence="8" key="1">
    <citation type="submission" date="2023-06" db="EMBL/GenBank/DDBJ databases">
        <title>Genome-scale phylogeny and comparative genomics of the fungal order Sordariales.</title>
        <authorList>
            <consortium name="Lawrence Berkeley National Laboratory"/>
            <person name="Hensen N."/>
            <person name="Bonometti L."/>
            <person name="Westerberg I."/>
            <person name="Brannstrom I.O."/>
            <person name="Guillou S."/>
            <person name="Cros-Aarteil S."/>
            <person name="Calhoun S."/>
            <person name="Haridas S."/>
            <person name="Kuo A."/>
            <person name="Mondo S."/>
            <person name="Pangilinan J."/>
            <person name="Riley R."/>
            <person name="LaButti K."/>
            <person name="Andreopoulos B."/>
            <person name="Lipzen A."/>
            <person name="Chen C."/>
            <person name="Yanf M."/>
            <person name="Daum C."/>
            <person name="Ng V."/>
            <person name="Clum A."/>
            <person name="Steindorff A."/>
            <person name="Ohm R."/>
            <person name="Martin F."/>
            <person name="Silar P."/>
            <person name="Natvig D."/>
            <person name="Lalanne C."/>
            <person name="Gautier V."/>
            <person name="Ament-velasquez S.L."/>
            <person name="Kruys A."/>
            <person name="Hutchinson M.I."/>
            <person name="Powell A.J."/>
            <person name="Barry K."/>
            <person name="Miller A.N."/>
            <person name="Grigoriev I.V."/>
            <person name="Debuchy R."/>
            <person name="Gladieux P."/>
            <person name="Thoren M.H."/>
            <person name="Johannesson H."/>
        </authorList>
    </citation>
    <scope>NUCLEOTIDE SEQUENCE</scope>
    <source>
        <strain evidence="8">SMH3187-1</strain>
    </source>
</reference>
<keyword evidence="2 6" id="KW-0812">Transmembrane</keyword>
<dbReference type="Pfam" id="PF20684">
    <property type="entry name" value="Fung_rhodopsin"/>
    <property type="match status" value="1"/>
</dbReference>
<dbReference type="PANTHER" id="PTHR33048:SF129">
    <property type="entry name" value="INTEGRAL MEMBRANE PROTEIN-RELATED"/>
    <property type="match status" value="1"/>
</dbReference>
<evidence type="ECO:0000256" key="5">
    <source>
        <dbReference type="ARBA" id="ARBA00038359"/>
    </source>
</evidence>
<dbReference type="InterPro" id="IPR049326">
    <property type="entry name" value="Rhodopsin_dom_fungi"/>
</dbReference>
<name>A0AA40EX20_9PEZI</name>
<comment type="similarity">
    <text evidence="5">Belongs to the SAT4 family.</text>
</comment>
<comment type="caution">
    <text evidence="8">The sequence shown here is derived from an EMBL/GenBank/DDBJ whole genome shotgun (WGS) entry which is preliminary data.</text>
</comment>
<feature type="transmembrane region" description="Helical" evidence="6">
    <location>
        <begin position="25"/>
        <end position="48"/>
    </location>
</feature>
<keyword evidence="9" id="KW-1185">Reference proteome</keyword>
<evidence type="ECO:0000256" key="2">
    <source>
        <dbReference type="ARBA" id="ARBA00022692"/>
    </source>
</evidence>
<keyword evidence="3 6" id="KW-1133">Transmembrane helix</keyword>
<keyword evidence="4 6" id="KW-0472">Membrane</keyword>
<comment type="subcellular location">
    <subcellularLocation>
        <location evidence="1">Membrane</location>
        <topology evidence="1">Multi-pass membrane protein</topology>
    </subcellularLocation>
</comment>
<evidence type="ECO:0000256" key="1">
    <source>
        <dbReference type="ARBA" id="ARBA00004141"/>
    </source>
</evidence>
<protein>
    <recommendedName>
        <fullName evidence="7">Rhodopsin domain-containing protein</fullName>
    </recommendedName>
</protein>
<dbReference type="PANTHER" id="PTHR33048">
    <property type="entry name" value="PTH11-LIKE INTEGRAL MEMBRANE PROTEIN (AFU_ORTHOLOGUE AFUA_5G11245)"/>
    <property type="match status" value="1"/>
</dbReference>
<dbReference type="AlphaFoldDB" id="A0AA40EX20"/>
<feature type="transmembrane region" description="Helical" evidence="6">
    <location>
        <begin position="60"/>
        <end position="86"/>
    </location>
</feature>
<evidence type="ECO:0000256" key="6">
    <source>
        <dbReference type="SAM" id="Phobius"/>
    </source>
</evidence>
<accession>A0AA40EX20</accession>
<feature type="transmembrane region" description="Helical" evidence="6">
    <location>
        <begin position="218"/>
        <end position="240"/>
    </location>
</feature>
<feature type="transmembrane region" description="Helical" evidence="6">
    <location>
        <begin position="185"/>
        <end position="206"/>
    </location>
</feature>
<proteinExistence type="inferred from homology"/>
<feature type="transmembrane region" description="Helical" evidence="6">
    <location>
        <begin position="106"/>
        <end position="128"/>
    </location>
</feature>
<evidence type="ECO:0000313" key="8">
    <source>
        <dbReference type="EMBL" id="KAK0747132.1"/>
    </source>
</evidence>
<feature type="domain" description="Rhodopsin" evidence="7">
    <location>
        <begin position="44"/>
        <end position="272"/>
    </location>
</feature>
<evidence type="ECO:0000259" key="7">
    <source>
        <dbReference type="Pfam" id="PF20684"/>
    </source>
</evidence>
<evidence type="ECO:0000256" key="3">
    <source>
        <dbReference type="ARBA" id="ARBA00022989"/>
    </source>
</evidence>
<evidence type="ECO:0000313" key="9">
    <source>
        <dbReference type="Proteomes" id="UP001172155"/>
    </source>
</evidence>
<evidence type="ECO:0000256" key="4">
    <source>
        <dbReference type="ARBA" id="ARBA00023136"/>
    </source>
</evidence>
<dbReference type="EMBL" id="JAUKUD010000004">
    <property type="protein sequence ID" value="KAK0747132.1"/>
    <property type="molecule type" value="Genomic_DNA"/>
</dbReference>
<gene>
    <name evidence="8" type="ORF">B0T18DRAFT_438802</name>
</gene>
<sequence>MRLPPPEVVASWPPPNYINPETRGMALIAIEMIILPIALLVLALRLYVRVVLLQKPGWDDWLMLLAAIFGTGVTISVLLASTLFGWSLHIYDLPLSVLPPSRQVSLAAQSLFILATSLAKLSILLSYLRFAPLRSPFRRATYAVAALLVAANAAFLVLLFTQCTPLASYWTLEEGGHCVPEGPPLLAQAASTVFFDAAVWVLPLGTLARARLPARERVAVVGLFGAGAVVVAAAAVRTYWVWWVVEGTWDVTWEGFELWIWTAVEVHLGVICGEDGEVE</sequence>
<dbReference type="GO" id="GO:0016020">
    <property type="term" value="C:membrane"/>
    <property type="evidence" value="ECO:0007669"/>
    <property type="project" value="UniProtKB-SubCell"/>
</dbReference>
<dbReference type="InterPro" id="IPR052337">
    <property type="entry name" value="SAT4-like"/>
</dbReference>
<dbReference type="Proteomes" id="UP001172155">
    <property type="component" value="Unassembled WGS sequence"/>
</dbReference>
<feature type="transmembrane region" description="Helical" evidence="6">
    <location>
        <begin position="140"/>
        <end position="160"/>
    </location>
</feature>